<protein>
    <submittedName>
        <fullName evidence="2">Tetratricopeptide repeat protein</fullName>
    </submittedName>
</protein>
<dbReference type="AlphaFoldDB" id="A0A517M8N5"/>
<dbReference type="RefSeq" id="WP_145348914.1">
    <property type="nucleotide sequence ID" value="NZ_CP036261.1"/>
</dbReference>
<gene>
    <name evidence="2" type="ORF">EC9_54690</name>
</gene>
<dbReference type="PROSITE" id="PS50293">
    <property type="entry name" value="TPR_REGION"/>
    <property type="match status" value="1"/>
</dbReference>
<dbReference type="Proteomes" id="UP000319557">
    <property type="component" value="Chromosome"/>
</dbReference>
<keyword evidence="1" id="KW-0802">TPR repeat</keyword>
<dbReference type="InterPro" id="IPR011990">
    <property type="entry name" value="TPR-like_helical_dom_sf"/>
</dbReference>
<evidence type="ECO:0000313" key="3">
    <source>
        <dbReference type="Proteomes" id="UP000319557"/>
    </source>
</evidence>
<dbReference type="Gene3D" id="1.25.40.10">
    <property type="entry name" value="Tetratricopeptide repeat domain"/>
    <property type="match status" value="1"/>
</dbReference>
<dbReference type="SMART" id="SM00028">
    <property type="entry name" value="TPR"/>
    <property type="match status" value="1"/>
</dbReference>
<feature type="repeat" description="TPR" evidence="1">
    <location>
        <begin position="70"/>
        <end position="103"/>
    </location>
</feature>
<reference evidence="2 3" key="1">
    <citation type="submission" date="2019-02" db="EMBL/GenBank/DDBJ databases">
        <title>Deep-cultivation of Planctomycetes and their phenomic and genomic characterization uncovers novel biology.</title>
        <authorList>
            <person name="Wiegand S."/>
            <person name="Jogler M."/>
            <person name="Boedeker C."/>
            <person name="Pinto D."/>
            <person name="Vollmers J."/>
            <person name="Rivas-Marin E."/>
            <person name="Kohn T."/>
            <person name="Peeters S.H."/>
            <person name="Heuer A."/>
            <person name="Rast P."/>
            <person name="Oberbeckmann S."/>
            <person name="Bunk B."/>
            <person name="Jeske O."/>
            <person name="Meyerdierks A."/>
            <person name="Storesund J.E."/>
            <person name="Kallscheuer N."/>
            <person name="Luecker S."/>
            <person name="Lage O.M."/>
            <person name="Pohl T."/>
            <person name="Merkel B.J."/>
            <person name="Hornburger P."/>
            <person name="Mueller R.-W."/>
            <person name="Bruemmer F."/>
            <person name="Labrenz M."/>
            <person name="Spormann A.M."/>
            <person name="Op den Camp H."/>
            <person name="Overmann J."/>
            <person name="Amann R."/>
            <person name="Jetten M.S.M."/>
            <person name="Mascher T."/>
            <person name="Medema M.H."/>
            <person name="Devos D.P."/>
            <person name="Kaster A.-K."/>
            <person name="Ovreas L."/>
            <person name="Rohde M."/>
            <person name="Galperin M.Y."/>
            <person name="Jogler C."/>
        </authorList>
    </citation>
    <scope>NUCLEOTIDE SEQUENCE [LARGE SCALE GENOMIC DNA]</scope>
    <source>
        <strain evidence="2 3">EC9</strain>
    </source>
</reference>
<dbReference type="InterPro" id="IPR019734">
    <property type="entry name" value="TPR_rpt"/>
</dbReference>
<dbReference type="OrthoDB" id="9807628at2"/>
<dbReference type="Pfam" id="PF00515">
    <property type="entry name" value="TPR_1"/>
    <property type="match status" value="1"/>
</dbReference>
<dbReference type="KEGG" id="ruv:EC9_54690"/>
<dbReference type="SUPFAM" id="SSF48452">
    <property type="entry name" value="TPR-like"/>
    <property type="match status" value="1"/>
</dbReference>
<sequence precursor="true">MIWKTGAAVVAISWIGLWMTGDQHGDRLMQAEKFADAAAVYNDPMRQGVAWYRAGEFEKATQSFARVATPEAQFNQGNCWVMLGKYDKAVASYDQAIDQRPDWTQALENRDLAAARAKMLELKGGDLGDQQVGADKIVFDKKKDDQGQETEIAGDQAASDATVQAVWLRQVQTKPADFLRSKFAFQQAEQDAGETQ</sequence>
<organism evidence="2 3">
    <name type="scientific">Rosistilla ulvae</name>
    <dbReference type="NCBI Taxonomy" id="1930277"/>
    <lineage>
        <taxon>Bacteria</taxon>
        <taxon>Pseudomonadati</taxon>
        <taxon>Planctomycetota</taxon>
        <taxon>Planctomycetia</taxon>
        <taxon>Pirellulales</taxon>
        <taxon>Pirellulaceae</taxon>
        <taxon>Rosistilla</taxon>
    </lineage>
</organism>
<evidence type="ECO:0000313" key="2">
    <source>
        <dbReference type="EMBL" id="QDS91245.1"/>
    </source>
</evidence>
<keyword evidence="3" id="KW-1185">Reference proteome</keyword>
<evidence type="ECO:0000256" key="1">
    <source>
        <dbReference type="PROSITE-ProRule" id="PRU00339"/>
    </source>
</evidence>
<proteinExistence type="predicted"/>
<dbReference type="EMBL" id="CP036261">
    <property type="protein sequence ID" value="QDS91245.1"/>
    <property type="molecule type" value="Genomic_DNA"/>
</dbReference>
<accession>A0A517M8N5</accession>
<dbReference type="PROSITE" id="PS50005">
    <property type="entry name" value="TPR"/>
    <property type="match status" value="1"/>
</dbReference>
<name>A0A517M8N5_9BACT</name>